<organism evidence="1 2">
    <name type="scientific">Plicaturopsis crispa FD-325 SS-3</name>
    <dbReference type="NCBI Taxonomy" id="944288"/>
    <lineage>
        <taxon>Eukaryota</taxon>
        <taxon>Fungi</taxon>
        <taxon>Dikarya</taxon>
        <taxon>Basidiomycota</taxon>
        <taxon>Agaricomycotina</taxon>
        <taxon>Agaricomycetes</taxon>
        <taxon>Agaricomycetidae</taxon>
        <taxon>Amylocorticiales</taxon>
        <taxon>Amylocorticiaceae</taxon>
        <taxon>Plicatura</taxon>
        <taxon>Plicaturopsis crispa</taxon>
    </lineage>
</organism>
<dbReference type="AlphaFoldDB" id="A0A0C9SRQ3"/>
<gene>
    <name evidence="1" type="ORF">PLICRDRAFT_179247</name>
</gene>
<keyword evidence="2" id="KW-1185">Reference proteome</keyword>
<evidence type="ECO:0000313" key="1">
    <source>
        <dbReference type="EMBL" id="KII84922.1"/>
    </source>
</evidence>
<dbReference type="Proteomes" id="UP000053263">
    <property type="component" value="Unassembled WGS sequence"/>
</dbReference>
<accession>A0A0C9SRQ3</accession>
<proteinExistence type="predicted"/>
<reference evidence="1 2" key="1">
    <citation type="submission" date="2014-06" db="EMBL/GenBank/DDBJ databases">
        <title>Evolutionary Origins and Diversification of the Mycorrhizal Mutualists.</title>
        <authorList>
            <consortium name="DOE Joint Genome Institute"/>
            <consortium name="Mycorrhizal Genomics Consortium"/>
            <person name="Kohler A."/>
            <person name="Kuo A."/>
            <person name="Nagy L.G."/>
            <person name="Floudas D."/>
            <person name="Copeland A."/>
            <person name="Barry K.W."/>
            <person name="Cichocki N."/>
            <person name="Veneault-Fourrey C."/>
            <person name="LaButti K."/>
            <person name="Lindquist E.A."/>
            <person name="Lipzen A."/>
            <person name="Lundell T."/>
            <person name="Morin E."/>
            <person name="Murat C."/>
            <person name="Riley R."/>
            <person name="Ohm R."/>
            <person name="Sun H."/>
            <person name="Tunlid A."/>
            <person name="Henrissat B."/>
            <person name="Grigoriev I.V."/>
            <person name="Hibbett D.S."/>
            <person name="Martin F."/>
        </authorList>
    </citation>
    <scope>NUCLEOTIDE SEQUENCE [LARGE SCALE GENOMIC DNA]</scope>
    <source>
        <strain evidence="1 2">FD-325 SS-3</strain>
    </source>
</reference>
<protein>
    <submittedName>
        <fullName evidence="1">Unplaced genomic scaffold PLICRscaffold_16, whole genome shotgun sequence</fullName>
    </submittedName>
</protein>
<name>A0A0C9SRQ3_PLICR</name>
<dbReference type="EMBL" id="KN832569">
    <property type="protein sequence ID" value="KII84922.1"/>
    <property type="molecule type" value="Genomic_DNA"/>
</dbReference>
<dbReference type="HOGENOM" id="CLU_1434980_0_0_1"/>
<evidence type="ECO:0000313" key="2">
    <source>
        <dbReference type="Proteomes" id="UP000053263"/>
    </source>
</evidence>
<sequence>MRVDFFAFQRVWSKPMRALVREKSGVTATKKVFASHDALSTTKYSPTAAKQDFHLRPPFGIRFGPNPSVMSMSRKYRSRCRAPNAIAQVTKRGYSPATVRPSRILRARITHSLSVRPVSQVDCTPNKRTMQCNICPGSPLQNWANHHPSASFISDASRAILHAPSSRDAAAARGGCRASKMSDAYAERL</sequence>